<reference evidence="5 6" key="1">
    <citation type="submission" date="2023-02" db="EMBL/GenBank/DDBJ databases">
        <title>Genome sequence of Sphingomonas naphthae.</title>
        <authorList>
            <person name="Kim S."/>
            <person name="Heo J."/>
            <person name="Kwon S.-W."/>
        </authorList>
    </citation>
    <scope>NUCLEOTIDE SEQUENCE [LARGE SCALE GENOMIC DNA]</scope>
    <source>
        <strain evidence="5 6">KACC 18716</strain>
    </source>
</reference>
<gene>
    <name evidence="5" type="ORF">PQ455_10290</name>
</gene>
<accession>A0ABY7TGD9</accession>
<dbReference type="RefSeq" id="WP_273685984.1">
    <property type="nucleotide sequence ID" value="NZ_CP117411.1"/>
</dbReference>
<evidence type="ECO:0000256" key="2">
    <source>
        <dbReference type="ARBA" id="ARBA00022801"/>
    </source>
</evidence>
<feature type="signal peptide" evidence="3">
    <location>
        <begin position="1"/>
        <end position="21"/>
    </location>
</feature>
<dbReference type="InterPro" id="IPR050300">
    <property type="entry name" value="GDXG_lipolytic_enzyme"/>
</dbReference>
<dbReference type="PROSITE" id="PS01173">
    <property type="entry name" value="LIPASE_GDXG_HIS"/>
    <property type="match status" value="1"/>
</dbReference>
<dbReference type="Proteomes" id="UP001220395">
    <property type="component" value="Chromosome"/>
</dbReference>
<dbReference type="PANTHER" id="PTHR48081">
    <property type="entry name" value="AB HYDROLASE SUPERFAMILY PROTEIN C4A8.06C"/>
    <property type="match status" value="1"/>
</dbReference>
<keyword evidence="3" id="KW-0732">Signal</keyword>
<dbReference type="PANTHER" id="PTHR48081:SF33">
    <property type="entry name" value="KYNURENINE FORMAMIDASE"/>
    <property type="match status" value="1"/>
</dbReference>
<dbReference type="InterPro" id="IPR002168">
    <property type="entry name" value="Lipase_GDXG_HIS_AS"/>
</dbReference>
<feature type="chain" id="PRO_5046801450" evidence="3">
    <location>
        <begin position="22"/>
        <end position="277"/>
    </location>
</feature>
<dbReference type="GO" id="GO:0016787">
    <property type="term" value="F:hydrolase activity"/>
    <property type="evidence" value="ECO:0007669"/>
    <property type="project" value="UniProtKB-KW"/>
</dbReference>
<protein>
    <submittedName>
        <fullName evidence="5">Alpha/beta hydrolase</fullName>
    </submittedName>
</protein>
<evidence type="ECO:0000256" key="1">
    <source>
        <dbReference type="ARBA" id="ARBA00010515"/>
    </source>
</evidence>
<evidence type="ECO:0000313" key="5">
    <source>
        <dbReference type="EMBL" id="WCT72036.1"/>
    </source>
</evidence>
<feature type="domain" description="BD-FAE-like" evidence="4">
    <location>
        <begin position="42"/>
        <end position="143"/>
    </location>
</feature>
<dbReference type="SUPFAM" id="SSF53474">
    <property type="entry name" value="alpha/beta-Hydrolases"/>
    <property type="match status" value="1"/>
</dbReference>
<dbReference type="Gene3D" id="3.40.50.1820">
    <property type="entry name" value="alpha/beta hydrolase"/>
    <property type="match status" value="1"/>
</dbReference>
<organism evidence="5 6">
    <name type="scientific">Sphingomonas naphthae</name>
    <dbReference type="NCBI Taxonomy" id="1813468"/>
    <lineage>
        <taxon>Bacteria</taxon>
        <taxon>Pseudomonadati</taxon>
        <taxon>Pseudomonadota</taxon>
        <taxon>Alphaproteobacteria</taxon>
        <taxon>Sphingomonadales</taxon>
        <taxon>Sphingomonadaceae</taxon>
        <taxon>Sphingomonas</taxon>
    </lineage>
</organism>
<keyword evidence="2 5" id="KW-0378">Hydrolase</keyword>
<evidence type="ECO:0000259" key="4">
    <source>
        <dbReference type="Pfam" id="PF20434"/>
    </source>
</evidence>
<dbReference type="InterPro" id="IPR029058">
    <property type="entry name" value="AB_hydrolase_fold"/>
</dbReference>
<comment type="similarity">
    <text evidence="1">Belongs to the 'GDXG' lipolytic enzyme family.</text>
</comment>
<evidence type="ECO:0000256" key="3">
    <source>
        <dbReference type="SAM" id="SignalP"/>
    </source>
</evidence>
<sequence>MRFDGMVLALIGMLTAIPAHAAPTTIGYGADPKQTLEFHPAPAGKPKPPLVIFIHGGGWRRGDLATGTGAKPDFFTARGYAFATINYRLVPQVTVADEARDVAAAVARLRRDAARLGFDPDRIALIGHSAGAHLAALVGTEPAYLKAAGVPISAIRAVSLLDGAAYDVPRQMETGRPILRRLYGKAFGDDEATQAALSPTRHAAAPNAGAFLIHCLSQRSDSCPQAEALATALGKAGTAAKVVPVDGTTHRQLNQNIGADGDGPSAEVAAFLAGAFR</sequence>
<dbReference type="InterPro" id="IPR049492">
    <property type="entry name" value="BD-FAE-like_dom"/>
</dbReference>
<evidence type="ECO:0000313" key="6">
    <source>
        <dbReference type="Proteomes" id="UP001220395"/>
    </source>
</evidence>
<dbReference type="EMBL" id="CP117411">
    <property type="protein sequence ID" value="WCT72036.1"/>
    <property type="molecule type" value="Genomic_DNA"/>
</dbReference>
<proteinExistence type="inferred from homology"/>
<name>A0ABY7TGD9_9SPHN</name>
<keyword evidence="6" id="KW-1185">Reference proteome</keyword>
<dbReference type="Pfam" id="PF20434">
    <property type="entry name" value="BD-FAE"/>
    <property type="match status" value="1"/>
</dbReference>